<evidence type="ECO:0000313" key="2">
    <source>
        <dbReference type="Proteomes" id="UP000092024"/>
    </source>
</evidence>
<reference evidence="1 2" key="1">
    <citation type="submission" date="2016-05" db="EMBL/GenBank/DDBJ databases">
        <title>Paenibacillus oryzae. sp. nov., isolated from the rice root.</title>
        <authorList>
            <person name="Zhang J."/>
            <person name="Zhang X."/>
        </authorList>
    </citation>
    <scope>NUCLEOTIDE SEQUENCE [LARGE SCALE GENOMIC DNA]</scope>
    <source>
        <strain evidence="1 2">1DrF-4</strain>
    </source>
</reference>
<comment type="caution">
    <text evidence="1">The sequence shown here is derived from an EMBL/GenBank/DDBJ whole genome shotgun (WGS) entry which is preliminary data.</text>
</comment>
<dbReference type="EMBL" id="LYPA01000068">
    <property type="protein sequence ID" value="OBR63961.1"/>
    <property type="molecule type" value="Genomic_DNA"/>
</dbReference>
<accession>A0A1A5YE95</accession>
<gene>
    <name evidence="1" type="ORF">A7K91_11235</name>
</gene>
<name>A0A1A5YE95_9BACL</name>
<keyword evidence="2" id="KW-1185">Reference proteome</keyword>
<dbReference type="STRING" id="1844972.A7K91_11235"/>
<dbReference type="Proteomes" id="UP000092024">
    <property type="component" value="Unassembled WGS sequence"/>
</dbReference>
<dbReference type="RefSeq" id="WP_068685600.1">
    <property type="nucleotide sequence ID" value="NZ_LYPA01000068.1"/>
</dbReference>
<sequence>MKLIITKHAFERYCERAATCQDDFYHFQNQLWKLSRKDFCFLEWKGKPAVYFDKTYWRYVRDEETNTITLITCLGILEYIGIRKWGNYVSAKNSRAAKKLMKSIRRKEMQDESTCVV</sequence>
<protein>
    <submittedName>
        <fullName evidence="1">Uncharacterized protein</fullName>
    </submittedName>
</protein>
<evidence type="ECO:0000313" key="1">
    <source>
        <dbReference type="EMBL" id="OBR63961.1"/>
    </source>
</evidence>
<proteinExistence type="predicted"/>
<organism evidence="1 2">
    <name type="scientific">Paenibacillus oryzae</name>
    <dbReference type="NCBI Taxonomy" id="1844972"/>
    <lineage>
        <taxon>Bacteria</taxon>
        <taxon>Bacillati</taxon>
        <taxon>Bacillota</taxon>
        <taxon>Bacilli</taxon>
        <taxon>Bacillales</taxon>
        <taxon>Paenibacillaceae</taxon>
        <taxon>Paenibacillus</taxon>
    </lineage>
</organism>
<dbReference type="OrthoDB" id="2611566at2"/>
<dbReference type="AlphaFoldDB" id="A0A1A5YE95"/>